<evidence type="ECO:0008006" key="4">
    <source>
        <dbReference type="Google" id="ProtNLM"/>
    </source>
</evidence>
<keyword evidence="1" id="KW-0732">Signal</keyword>
<dbReference type="Pfam" id="PF12079">
    <property type="entry name" value="DUF3558"/>
    <property type="match status" value="1"/>
</dbReference>
<keyword evidence="3" id="KW-1185">Reference proteome</keyword>
<dbReference type="InterPro" id="IPR024520">
    <property type="entry name" value="DUF3558"/>
</dbReference>
<dbReference type="Proteomes" id="UP001501747">
    <property type="component" value="Unassembled WGS sequence"/>
</dbReference>
<dbReference type="EMBL" id="BAABAL010000019">
    <property type="protein sequence ID" value="GAA4029100.1"/>
    <property type="molecule type" value="Genomic_DNA"/>
</dbReference>
<organism evidence="2 3">
    <name type="scientific">Allokutzneria multivorans</name>
    <dbReference type="NCBI Taxonomy" id="1142134"/>
    <lineage>
        <taxon>Bacteria</taxon>
        <taxon>Bacillati</taxon>
        <taxon>Actinomycetota</taxon>
        <taxon>Actinomycetes</taxon>
        <taxon>Pseudonocardiales</taxon>
        <taxon>Pseudonocardiaceae</taxon>
        <taxon>Allokutzneria</taxon>
    </lineage>
</organism>
<gene>
    <name evidence="2" type="ORF">GCM10022247_62700</name>
</gene>
<feature type="chain" id="PRO_5046534621" description="DUF3558 domain-containing protein" evidence="1">
    <location>
        <begin position="22"/>
        <end position="362"/>
    </location>
</feature>
<accession>A0ABP7TPI3</accession>
<evidence type="ECO:0000313" key="3">
    <source>
        <dbReference type="Proteomes" id="UP001501747"/>
    </source>
</evidence>
<sequence>MSSWRSRFLATVVVASIALTAACTSAVPGEPVAAPGAEEKGKKAKSKIDAGTGPVAGLGELNARREVDPCALFPKDAQDTLGKKVNYIGGKTKIDTCTFGIEVWAGEPPKDPAERAPNLGVVDIALNSGMVYVDEERASTGDRGPMTKESRDDFEVYSSQEPRICTRRALFKDKSMIEVEVTTRNNSTQADPCESAETVLSSALKVMRAGQITRRSVPANSLVNVDACGLVTPDVVTAVTGGTPPRHQGPSIRNCLWTLDPKSTKTDALLVDVVLTSAVNNEMVKSVPPIGGRPAAAVQLPFSAPGMPGTCTIEVSHIPFETQLPGKKEALSVMSITQAGPEAACQKARAGAELLASKMPAM</sequence>
<dbReference type="RefSeq" id="WP_344882801.1">
    <property type="nucleotide sequence ID" value="NZ_BAABAL010000019.1"/>
</dbReference>
<name>A0ABP7TPI3_9PSEU</name>
<reference evidence="3" key="1">
    <citation type="journal article" date="2019" name="Int. J. Syst. Evol. Microbiol.">
        <title>The Global Catalogue of Microorganisms (GCM) 10K type strain sequencing project: providing services to taxonomists for standard genome sequencing and annotation.</title>
        <authorList>
            <consortium name="The Broad Institute Genomics Platform"/>
            <consortium name="The Broad Institute Genome Sequencing Center for Infectious Disease"/>
            <person name="Wu L."/>
            <person name="Ma J."/>
        </authorList>
    </citation>
    <scope>NUCLEOTIDE SEQUENCE [LARGE SCALE GENOMIC DNA]</scope>
    <source>
        <strain evidence="3">JCM 17342</strain>
    </source>
</reference>
<evidence type="ECO:0000313" key="2">
    <source>
        <dbReference type="EMBL" id="GAA4029100.1"/>
    </source>
</evidence>
<dbReference type="PROSITE" id="PS51257">
    <property type="entry name" value="PROKAR_LIPOPROTEIN"/>
    <property type="match status" value="1"/>
</dbReference>
<feature type="signal peptide" evidence="1">
    <location>
        <begin position="1"/>
        <end position="21"/>
    </location>
</feature>
<proteinExistence type="predicted"/>
<evidence type="ECO:0000256" key="1">
    <source>
        <dbReference type="SAM" id="SignalP"/>
    </source>
</evidence>
<protein>
    <recommendedName>
        <fullName evidence="4">DUF3558 domain-containing protein</fullName>
    </recommendedName>
</protein>
<comment type="caution">
    <text evidence="2">The sequence shown here is derived from an EMBL/GenBank/DDBJ whole genome shotgun (WGS) entry which is preliminary data.</text>
</comment>